<keyword evidence="2" id="KW-1185">Reference proteome</keyword>
<protein>
    <submittedName>
        <fullName evidence="1">Uncharacterized protein</fullName>
    </submittedName>
</protein>
<dbReference type="AlphaFoldDB" id="A0AAP0S1C6"/>
<evidence type="ECO:0000313" key="1">
    <source>
        <dbReference type="EMBL" id="KAK9287983.1"/>
    </source>
</evidence>
<dbReference type="EMBL" id="JBBPBK010000003">
    <property type="protein sequence ID" value="KAK9287983.1"/>
    <property type="molecule type" value="Genomic_DNA"/>
</dbReference>
<name>A0AAP0S1C6_LIQFO</name>
<accession>A0AAP0S1C6</accession>
<proteinExistence type="predicted"/>
<comment type="caution">
    <text evidence="1">The sequence shown here is derived from an EMBL/GenBank/DDBJ whole genome shotgun (WGS) entry which is preliminary data.</text>
</comment>
<sequence length="117" mass="13009">MIKCGPSETDRRIKGALCNGMLYHVHRFDGFIKGWQWCINRGLRRGIGFWDWGFGEAVVKRSGRQTAGDCFARGDRVGSPVELLIFELGGISARGGESVDSSSGNLPFVLLLRHRLK</sequence>
<gene>
    <name evidence="1" type="ORF">L1049_016428</name>
</gene>
<evidence type="ECO:0000313" key="2">
    <source>
        <dbReference type="Proteomes" id="UP001415857"/>
    </source>
</evidence>
<organism evidence="1 2">
    <name type="scientific">Liquidambar formosana</name>
    <name type="common">Formosan gum</name>
    <dbReference type="NCBI Taxonomy" id="63359"/>
    <lineage>
        <taxon>Eukaryota</taxon>
        <taxon>Viridiplantae</taxon>
        <taxon>Streptophyta</taxon>
        <taxon>Embryophyta</taxon>
        <taxon>Tracheophyta</taxon>
        <taxon>Spermatophyta</taxon>
        <taxon>Magnoliopsida</taxon>
        <taxon>eudicotyledons</taxon>
        <taxon>Gunneridae</taxon>
        <taxon>Pentapetalae</taxon>
        <taxon>Saxifragales</taxon>
        <taxon>Altingiaceae</taxon>
        <taxon>Liquidambar</taxon>
    </lineage>
</organism>
<dbReference type="Proteomes" id="UP001415857">
    <property type="component" value="Unassembled WGS sequence"/>
</dbReference>
<reference evidence="1 2" key="1">
    <citation type="journal article" date="2024" name="Plant J.">
        <title>Genome sequences and population genomics reveal climatic adaptation and genomic divergence between two closely related sweetgum species.</title>
        <authorList>
            <person name="Xu W.Q."/>
            <person name="Ren C.Q."/>
            <person name="Zhang X.Y."/>
            <person name="Comes H.P."/>
            <person name="Liu X.H."/>
            <person name="Li Y.G."/>
            <person name="Kettle C.J."/>
            <person name="Jalonen R."/>
            <person name="Gaisberger H."/>
            <person name="Ma Y.Z."/>
            <person name="Qiu Y.X."/>
        </authorList>
    </citation>
    <scope>NUCLEOTIDE SEQUENCE [LARGE SCALE GENOMIC DNA]</scope>
    <source>
        <strain evidence="1">Hangzhou</strain>
    </source>
</reference>